<evidence type="ECO:0000256" key="1">
    <source>
        <dbReference type="ARBA" id="ARBA00012089"/>
    </source>
</evidence>
<dbReference type="Gene3D" id="3.30.1330.40">
    <property type="entry name" value="RutC-like"/>
    <property type="match status" value="2"/>
</dbReference>
<dbReference type="PaxDb" id="4097-A0A1S4BMZ6"/>
<dbReference type="RefSeq" id="XP_016490241.1">
    <property type="nucleotide sequence ID" value="XM_016634755.1"/>
</dbReference>
<dbReference type="InterPro" id="IPR014729">
    <property type="entry name" value="Rossmann-like_a/b/a_fold"/>
</dbReference>
<dbReference type="InterPro" id="IPR035959">
    <property type="entry name" value="RutC-like_sf"/>
</dbReference>
<dbReference type="Pfam" id="PF01902">
    <property type="entry name" value="Diphthami_syn_2"/>
    <property type="match status" value="1"/>
</dbReference>
<gene>
    <name evidence="7" type="primary">LOC107810033</name>
</gene>
<dbReference type="FunFam" id="3.40.50.620:FF:000069">
    <property type="entry name" value="diphthine--ammonia ligase"/>
    <property type="match status" value="1"/>
</dbReference>
<feature type="domain" description="Diphthamide synthase" evidence="6">
    <location>
        <begin position="1"/>
        <end position="233"/>
    </location>
</feature>
<dbReference type="InterPro" id="IPR006175">
    <property type="entry name" value="YjgF/YER057c/UK114"/>
</dbReference>
<dbReference type="GO" id="GO:0017178">
    <property type="term" value="F:diphthine-ammonia ligase activity"/>
    <property type="evidence" value="ECO:0000318"/>
    <property type="project" value="GO_Central"/>
</dbReference>
<accession>A0A1S4BMZ6</accession>
<name>A0A1S4BMZ6_TOBAC</name>
<evidence type="ECO:0000256" key="4">
    <source>
        <dbReference type="ARBA" id="ARBA00031552"/>
    </source>
</evidence>
<dbReference type="PANTHER" id="PTHR12196:SF2">
    <property type="entry name" value="DIPHTHINE--AMMONIA LIGASE"/>
    <property type="match status" value="1"/>
</dbReference>
<evidence type="ECO:0000259" key="6">
    <source>
        <dbReference type="Pfam" id="PF01902"/>
    </source>
</evidence>
<reference evidence="7" key="1">
    <citation type="submission" date="2025-08" db="UniProtKB">
        <authorList>
            <consortium name="RefSeq"/>
        </authorList>
    </citation>
    <scope>IDENTIFICATION</scope>
</reference>
<dbReference type="Pfam" id="PF01042">
    <property type="entry name" value="Ribonuc_L-PSP"/>
    <property type="match status" value="2"/>
</dbReference>
<evidence type="ECO:0000256" key="3">
    <source>
        <dbReference type="ARBA" id="ARBA00029814"/>
    </source>
</evidence>
<dbReference type="Gene3D" id="3.40.50.620">
    <property type="entry name" value="HUPs"/>
    <property type="match status" value="1"/>
</dbReference>
<dbReference type="STRING" id="4097.A0A1S4BMZ6"/>
<dbReference type="NCBIfam" id="TIGR00290">
    <property type="entry name" value="MJ0570_dom"/>
    <property type="match status" value="1"/>
</dbReference>
<sequence length="747" mass="83390">MKVVALVSGGKDSCFAMMKCIQYGHEIVALANLIPADDATDELDSYMYQTVGHQIVVSYAKCMGLPLFRRRIQGSTSLIHRHHDLSYRMTPGDEVEDMFILLNEVKRQIPSVAAVSSGAIASDYQRLRVESVCSRLGLVSLAYLWKQDQSFLLQEMIRSGIIAIIVKVAAIGLDPSKHLGKELVYLESHLHKLKELYGINVCGEGGEYESLTLDCPLFKNARIMLDEFQIVLHSSDAIAPVGIVHPLAFHLEKKMESKSSNAIDEVSNVFQGNVDKVFEVQGDAHQEGEAVDEFVAISSKQPDVSKEELKFSKTMKDDIFSISCWLQDSCKNSADLWEDLEVVLMRIEALLVENGSSWENVLYIHLYIANMDEFAVANETYVRYITQEKCRFGVPSRSTIELPLLLVGLGRAYIEVLVANDLTKKVLHVQSISCWAPSCIGPYSQATLHNDILHMAGQLGLDPATMVLCEGGPVDELEQALENSEAVASSFNCSISTSAIVFVIYCSASMDTSERVVVQNKTKALLNQMKSVHAEGAKKSIVLDPIFLYILVPDLPKRALVEVKPMLYTGEYMSAPSDHAMQYQSMEQGYWGFEYETWHDVCLQKCVAYGKVCTAILSVTEELAWKICSNANVAGLADLKSNGPVEEEQVILIARFCIYRLDKILLEYNFTWDDVLNFRLYFASSLNIPHRTLSRIFTDVFNEFAQMSQRVSVNAEPILNIVPVLGAGRSLSTLDDIFTCEFIARKC</sequence>
<dbReference type="SUPFAM" id="SSF55298">
    <property type="entry name" value="YjgF-like"/>
    <property type="match status" value="2"/>
</dbReference>
<dbReference type="Gene3D" id="3.90.1490.10">
    <property type="entry name" value="putative n-type atp pyrophosphatase, domain 2"/>
    <property type="match status" value="1"/>
</dbReference>
<dbReference type="InterPro" id="IPR030662">
    <property type="entry name" value="DPH6/MJ0570"/>
</dbReference>
<keyword evidence="7" id="KW-0436">Ligase</keyword>
<comment type="catalytic activity">
    <reaction evidence="5">
        <text>diphthine-[translation elongation factor 2] + NH4(+) + ATP = diphthamide-[translation elongation factor 2] + AMP + diphosphate + H(+)</text>
        <dbReference type="Rhea" id="RHEA:19753"/>
        <dbReference type="Rhea" id="RHEA-COMP:10172"/>
        <dbReference type="Rhea" id="RHEA-COMP:10174"/>
        <dbReference type="ChEBI" id="CHEBI:15378"/>
        <dbReference type="ChEBI" id="CHEBI:16692"/>
        <dbReference type="ChEBI" id="CHEBI:28938"/>
        <dbReference type="ChEBI" id="CHEBI:30616"/>
        <dbReference type="ChEBI" id="CHEBI:33019"/>
        <dbReference type="ChEBI" id="CHEBI:82696"/>
        <dbReference type="ChEBI" id="CHEBI:456215"/>
        <dbReference type="EC" id="6.3.1.14"/>
    </reaction>
</comment>
<evidence type="ECO:0000313" key="7">
    <source>
        <dbReference type="RefSeq" id="XP_016490241.1"/>
    </source>
</evidence>
<proteinExistence type="predicted"/>
<evidence type="ECO:0000256" key="2">
    <source>
        <dbReference type="ARBA" id="ARBA00018426"/>
    </source>
</evidence>
<dbReference type="OMA" id="THEMYHE"/>
<dbReference type="OrthoDB" id="686384at2759"/>
<dbReference type="AlphaFoldDB" id="A0A1S4BMZ6"/>
<dbReference type="GO" id="GO:0017183">
    <property type="term" value="P:protein histidyl modification to diphthamide"/>
    <property type="evidence" value="ECO:0000318"/>
    <property type="project" value="GO_Central"/>
</dbReference>
<dbReference type="CDD" id="cd01994">
    <property type="entry name" value="AANH_PF0828-like"/>
    <property type="match status" value="1"/>
</dbReference>
<dbReference type="FunFam" id="3.90.1490.10:FF:000002">
    <property type="entry name" value="Diphthine--ammonia ligase"/>
    <property type="match status" value="1"/>
</dbReference>
<dbReference type="SMR" id="A0A1S4BMZ6"/>
<dbReference type="KEGG" id="nta:107810033"/>
<dbReference type="SUPFAM" id="SSF52402">
    <property type="entry name" value="Adenine nucleotide alpha hydrolases-like"/>
    <property type="match status" value="1"/>
</dbReference>
<organism evidence="7">
    <name type="scientific">Nicotiana tabacum</name>
    <name type="common">Common tobacco</name>
    <dbReference type="NCBI Taxonomy" id="4097"/>
    <lineage>
        <taxon>Eukaryota</taxon>
        <taxon>Viridiplantae</taxon>
        <taxon>Streptophyta</taxon>
        <taxon>Embryophyta</taxon>
        <taxon>Tracheophyta</taxon>
        <taxon>Spermatophyta</taxon>
        <taxon>Magnoliopsida</taxon>
        <taxon>eudicotyledons</taxon>
        <taxon>Gunneridae</taxon>
        <taxon>Pentapetalae</taxon>
        <taxon>asterids</taxon>
        <taxon>lamiids</taxon>
        <taxon>Solanales</taxon>
        <taxon>Solanaceae</taxon>
        <taxon>Nicotianoideae</taxon>
        <taxon>Nicotianeae</taxon>
        <taxon>Nicotiana</taxon>
    </lineage>
</organism>
<dbReference type="FunFam" id="3.30.1330.40:FF:000016">
    <property type="entry name" value="Endoribonuclease"/>
    <property type="match status" value="1"/>
</dbReference>
<dbReference type="PANTHER" id="PTHR12196">
    <property type="entry name" value="DOMAIN OF UNKNOWN FUNCTION 71 DUF71 -CONTAINING PROTEIN"/>
    <property type="match status" value="1"/>
</dbReference>
<protein>
    <recommendedName>
        <fullName evidence="2">Diphthine--ammonia ligase</fullName>
        <ecNumber evidence="1">6.3.1.14</ecNumber>
    </recommendedName>
    <alternativeName>
        <fullName evidence="3">Diphthamide synthase</fullName>
    </alternativeName>
    <alternativeName>
        <fullName evidence="4">Diphthamide synthetase</fullName>
    </alternativeName>
</protein>
<dbReference type="InterPro" id="IPR002761">
    <property type="entry name" value="Diphthami_syn_dom"/>
</dbReference>
<dbReference type="EC" id="6.3.1.14" evidence="1"/>
<evidence type="ECO:0000256" key="5">
    <source>
        <dbReference type="ARBA" id="ARBA00048108"/>
    </source>
</evidence>
<dbReference type="CDD" id="cd06156">
    <property type="entry name" value="eu_AANH_C_2"/>
    <property type="match status" value="1"/>
</dbReference>